<keyword evidence="9" id="KW-1185">Reference proteome</keyword>
<evidence type="ECO:0000256" key="4">
    <source>
        <dbReference type="ARBA" id="ARBA00023054"/>
    </source>
</evidence>
<evidence type="ECO:0000313" key="8">
    <source>
        <dbReference type="EMBL" id="GAA0146693.1"/>
    </source>
</evidence>
<dbReference type="EMBL" id="BAABME010031685">
    <property type="protein sequence ID" value="GAA0146693.1"/>
    <property type="molecule type" value="Genomic_DNA"/>
</dbReference>
<dbReference type="Proteomes" id="UP001454036">
    <property type="component" value="Unassembled WGS sequence"/>
</dbReference>
<keyword evidence="8" id="KW-0238">DNA-binding</keyword>
<dbReference type="NCBIfam" id="TIGR01557">
    <property type="entry name" value="myb_SHAQKYF"/>
    <property type="match status" value="1"/>
</dbReference>
<dbReference type="PANTHER" id="PTHR31499:SF11">
    <property type="entry name" value="MYB FAMILY TRANSCRIPTION FACTOR PHL8"/>
    <property type="match status" value="1"/>
</dbReference>
<organism evidence="8 9">
    <name type="scientific">Lithospermum erythrorhizon</name>
    <name type="common">Purple gromwell</name>
    <name type="synonym">Lithospermum officinale var. erythrorhizon</name>
    <dbReference type="NCBI Taxonomy" id="34254"/>
    <lineage>
        <taxon>Eukaryota</taxon>
        <taxon>Viridiplantae</taxon>
        <taxon>Streptophyta</taxon>
        <taxon>Embryophyta</taxon>
        <taxon>Tracheophyta</taxon>
        <taxon>Spermatophyta</taxon>
        <taxon>Magnoliopsida</taxon>
        <taxon>eudicotyledons</taxon>
        <taxon>Gunneridae</taxon>
        <taxon>Pentapetalae</taxon>
        <taxon>asterids</taxon>
        <taxon>lamiids</taxon>
        <taxon>Boraginales</taxon>
        <taxon>Boraginaceae</taxon>
        <taxon>Boraginoideae</taxon>
        <taxon>Lithospermeae</taxon>
        <taxon>Lithospermum</taxon>
    </lineage>
</organism>
<reference evidence="8 9" key="1">
    <citation type="submission" date="2024-01" db="EMBL/GenBank/DDBJ databases">
        <title>The complete chloroplast genome sequence of Lithospermum erythrorhizon: insights into the phylogenetic relationship among Boraginaceae species and the maternal lineages of purple gromwells.</title>
        <authorList>
            <person name="Okada T."/>
            <person name="Watanabe K."/>
        </authorList>
    </citation>
    <scope>NUCLEOTIDE SEQUENCE [LARGE SCALE GENOMIC DNA]</scope>
</reference>
<dbReference type="PROSITE" id="PS51294">
    <property type="entry name" value="HTH_MYB"/>
    <property type="match status" value="1"/>
</dbReference>
<protein>
    <submittedName>
        <fullName evidence="8">DNA-binding transcription factor</fullName>
    </submittedName>
</protein>
<evidence type="ECO:0000256" key="3">
    <source>
        <dbReference type="ARBA" id="ARBA00023015"/>
    </source>
</evidence>
<keyword evidence="6" id="KW-0539">Nucleus</keyword>
<comment type="similarity">
    <text evidence="2">Belongs to the MYB-CC family.</text>
</comment>
<keyword evidence="4" id="KW-0175">Coiled coil</keyword>
<dbReference type="Pfam" id="PF00249">
    <property type="entry name" value="Myb_DNA-binding"/>
    <property type="match status" value="1"/>
</dbReference>
<dbReference type="InterPro" id="IPR025756">
    <property type="entry name" value="Myb_CC_LHEQLE"/>
</dbReference>
<dbReference type="InterPro" id="IPR009057">
    <property type="entry name" value="Homeodomain-like_sf"/>
</dbReference>
<dbReference type="PANTHER" id="PTHR31499">
    <property type="entry name" value="MYB FAMILY TRANSCRIPTION FACTOR PHL11"/>
    <property type="match status" value="1"/>
</dbReference>
<gene>
    <name evidence="8" type="ORF">LIER_42918</name>
</gene>
<proteinExistence type="inferred from homology"/>
<dbReference type="GO" id="GO:0003700">
    <property type="term" value="F:DNA-binding transcription factor activity"/>
    <property type="evidence" value="ECO:0007669"/>
    <property type="project" value="InterPro"/>
</dbReference>
<name>A0AAV3P633_LITER</name>
<dbReference type="InterPro" id="IPR006447">
    <property type="entry name" value="Myb_dom_plants"/>
</dbReference>
<dbReference type="GO" id="GO:0005634">
    <property type="term" value="C:nucleus"/>
    <property type="evidence" value="ECO:0007669"/>
    <property type="project" value="UniProtKB-SubCell"/>
</dbReference>
<comment type="subcellular location">
    <subcellularLocation>
        <location evidence="1">Nucleus</location>
    </subcellularLocation>
</comment>
<evidence type="ECO:0000256" key="6">
    <source>
        <dbReference type="ARBA" id="ARBA00023242"/>
    </source>
</evidence>
<dbReference type="AlphaFoldDB" id="A0AAV3P633"/>
<dbReference type="FunFam" id="1.10.10.60:FF:000002">
    <property type="entry name" value="Myb family transcription factor"/>
    <property type="match status" value="1"/>
</dbReference>
<evidence type="ECO:0000256" key="2">
    <source>
        <dbReference type="ARBA" id="ARBA00006783"/>
    </source>
</evidence>
<dbReference type="InterPro" id="IPR046955">
    <property type="entry name" value="PHR1-like"/>
</dbReference>
<sequence length="208" mass="23656">MAFKNAKNENVSLILSSDAKPRLKWTPELHQRFIDAVNQLGGADRATPKSLMRIMGIHGLTLYHLKSHLQKYRIQKSQISLSSDQNEHEYKGNERNQMIEGIWEGDQKQPDGTLEISQALQIQMEVQRNLNEHIEVQKRLQLRIEAQGKYLQSVLQKAQDILHCPGSSLSLLTELEGSLPMNGDKMQFGKYGWSLESSLTSSDNSENL</sequence>
<keyword evidence="3" id="KW-0805">Transcription regulation</keyword>
<evidence type="ECO:0000259" key="7">
    <source>
        <dbReference type="PROSITE" id="PS51294"/>
    </source>
</evidence>
<accession>A0AAV3P633</accession>
<evidence type="ECO:0000313" key="9">
    <source>
        <dbReference type="Proteomes" id="UP001454036"/>
    </source>
</evidence>
<dbReference type="Pfam" id="PF14379">
    <property type="entry name" value="Myb_CC_LHEQLE"/>
    <property type="match status" value="1"/>
</dbReference>
<evidence type="ECO:0000256" key="5">
    <source>
        <dbReference type="ARBA" id="ARBA00023163"/>
    </source>
</evidence>
<dbReference type="Gene3D" id="1.10.10.60">
    <property type="entry name" value="Homeodomain-like"/>
    <property type="match status" value="1"/>
</dbReference>
<dbReference type="InterPro" id="IPR017930">
    <property type="entry name" value="Myb_dom"/>
</dbReference>
<dbReference type="InterPro" id="IPR001005">
    <property type="entry name" value="SANT/Myb"/>
</dbReference>
<keyword evidence="5" id="KW-0804">Transcription</keyword>
<evidence type="ECO:0000256" key="1">
    <source>
        <dbReference type="ARBA" id="ARBA00004123"/>
    </source>
</evidence>
<comment type="caution">
    <text evidence="8">The sequence shown here is derived from an EMBL/GenBank/DDBJ whole genome shotgun (WGS) entry which is preliminary data.</text>
</comment>
<dbReference type="GO" id="GO:0003677">
    <property type="term" value="F:DNA binding"/>
    <property type="evidence" value="ECO:0007669"/>
    <property type="project" value="UniProtKB-KW"/>
</dbReference>
<feature type="domain" description="HTH myb-type" evidence="7">
    <location>
        <begin position="17"/>
        <end position="77"/>
    </location>
</feature>
<dbReference type="SUPFAM" id="SSF46689">
    <property type="entry name" value="Homeodomain-like"/>
    <property type="match status" value="1"/>
</dbReference>